<protein>
    <submittedName>
        <fullName evidence="2">Uncharacterized protein</fullName>
    </submittedName>
</protein>
<dbReference type="AlphaFoldDB" id="Q5L5M7"/>
<evidence type="ECO:0000313" key="2">
    <source>
        <dbReference type="EMBL" id="CAH64064.1"/>
    </source>
</evidence>
<dbReference type="KEGG" id="cab:CAB618"/>
<dbReference type="EMBL" id="CR848038">
    <property type="protein sequence ID" value="CAH64064.1"/>
    <property type="molecule type" value="Genomic_DNA"/>
</dbReference>
<name>Q5L5M7_CHLAB</name>
<accession>Q5L5M7</accession>
<feature type="region of interest" description="Disordered" evidence="1">
    <location>
        <begin position="282"/>
        <end position="301"/>
    </location>
</feature>
<sequence>MNNNRVIRTQLDNLDYVLPVIPNFVTTNVETHPNSTENADAVLYEIFKTFFTNYYIALNSSVTHNKIITLQLLQSDYPDPRTRQLETLALLCAIEQMRYTQTPQTPIVHQIRTTETPLHPAAEHQQNSIPFAYRSREGSITPITDRYASPYGLLRSLQPQAPLHTMLNTRDFPPLVPGHRESVPTPSFDEMQEFLVHQSAERNIPSDPKQTSVYILSPEDYWQIFVTKDTASFPRESSPFGLLSHPQGSPENSRFNLNRERFMETQFMIVANLTQSEVHDLSSLCKETTPRPSQGDTDEQL</sequence>
<evidence type="ECO:0000256" key="1">
    <source>
        <dbReference type="SAM" id="MobiDB-lite"/>
    </source>
</evidence>
<organism evidence="2 3">
    <name type="scientific">Chlamydia abortus (strain DSM 27085 / S26/3)</name>
    <name type="common">Chlamydophila abortus</name>
    <dbReference type="NCBI Taxonomy" id="218497"/>
    <lineage>
        <taxon>Bacteria</taxon>
        <taxon>Pseudomonadati</taxon>
        <taxon>Chlamydiota</taxon>
        <taxon>Chlamydiia</taxon>
        <taxon>Chlamydiales</taxon>
        <taxon>Chlamydiaceae</taxon>
        <taxon>Chlamydia/Chlamydophila group</taxon>
        <taxon>Chlamydia</taxon>
    </lineage>
</organism>
<dbReference type="Proteomes" id="UP000001012">
    <property type="component" value="Chromosome"/>
</dbReference>
<keyword evidence="3" id="KW-1185">Reference proteome</keyword>
<proteinExistence type="predicted"/>
<gene>
    <name evidence="2" type="ordered locus">CAB618</name>
</gene>
<dbReference type="RefSeq" id="WP_011097208.1">
    <property type="nucleotide sequence ID" value="NC_004552.2"/>
</dbReference>
<dbReference type="HOGENOM" id="CLU_923442_0_0_0"/>
<reference evidence="2 3" key="1">
    <citation type="journal article" date="2005" name="Genome Res.">
        <title>The Chlamydophila abortus genome sequence reveals an array of variable proteins that contribute to interspecies variation.</title>
        <authorList>
            <person name="Thomson N.R."/>
            <person name="Yeats C."/>
            <person name="Bell K."/>
            <person name="Holden M.T.G."/>
            <person name="Bentley S.D."/>
            <person name="Livingstone M."/>
            <person name="Cerdeno-Tarraga A.M."/>
            <person name="Harris B."/>
            <person name="Doggett J."/>
            <person name="Ormond D."/>
            <person name="Mungal K."/>
            <person name="Clarke K."/>
            <person name="Feltwell T."/>
            <person name="Hance Z."/>
            <person name="Sanders M."/>
            <person name="Quail M.A."/>
            <person name="Price C."/>
            <person name="Parkhill J."/>
            <person name="Longbottom D."/>
        </authorList>
    </citation>
    <scope>NUCLEOTIDE SEQUENCE [LARGE SCALE GENOMIC DNA]</scope>
    <source>
        <strain evidence="3">DSM 27085 / S26/3</strain>
    </source>
</reference>
<evidence type="ECO:0000313" key="3">
    <source>
        <dbReference type="Proteomes" id="UP000001012"/>
    </source>
</evidence>